<dbReference type="EMBL" id="JAXCGZ010014199">
    <property type="protein sequence ID" value="KAK7071596.1"/>
    <property type="molecule type" value="Genomic_DNA"/>
</dbReference>
<keyword evidence="4" id="KW-1185">Reference proteome</keyword>
<dbReference type="AlphaFoldDB" id="A0AAN8WSM9"/>
<evidence type="ECO:0000313" key="3">
    <source>
        <dbReference type="EMBL" id="KAK7071596.1"/>
    </source>
</evidence>
<dbReference type="Proteomes" id="UP001381693">
    <property type="component" value="Unassembled WGS sequence"/>
</dbReference>
<keyword evidence="1" id="KW-0175">Coiled coil</keyword>
<evidence type="ECO:0000256" key="1">
    <source>
        <dbReference type="SAM" id="Coils"/>
    </source>
</evidence>
<accession>A0AAN8WSM9</accession>
<evidence type="ECO:0000256" key="2">
    <source>
        <dbReference type="SAM" id="MobiDB-lite"/>
    </source>
</evidence>
<gene>
    <name evidence="3" type="ORF">SK128_010768</name>
</gene>
<proteinExistence type="predicted"/>
<feature type="non-terminal residue" evidence="3">
    <location>
        <position position="1"/>
    </location>
</feature>
<sequence length="175" mass="19119">CTPPAQYDPKFKNDASAAVPLDKSDRWKASKEVVPGPGAYTGPLVKSPIRQRTCTSSSKLISSTCSTASSCGTFVSPQKPPPLTRSLSMKAMRKAPGDKDVRINELEKKISELTEERDGLKSLVYQLEKQMKSVESDLEDMGVKYSDSLLEHEAARRGLSPTRTAGQRKACTHGF</sequence>
<feature type="region of interest" description="Disordered" evidence="2">
    <location>
        <begin position="1"/>
        <end position="23"/>
    </location>
</feature>
<reference evidence="3 4" key="1">
    <citation type="submission" date="2023-11" db="EMBL/GenBank/DDBJ databases">
        <title>Halocaridina rubra genome assembly.</title>
        <authorList>
            <person name="Smith C."/>
        </authorList>
    </citation>
    <scope>NUCLEOTIDE SEQUENCE [LARGE SCALE GENOMIC DNA]</scope>
    <source>
        <strain evidence="3">EP-1</strain>
        <tissue evidence="3">Whole</tissue>
    </source>
</reference>
<comment type="caution">
    <text evidence="3">The sequence shown here is derived from an EMBL/GenBank/DDBJ whole genome shotgun (WGS) entry which is preliminary data.</text>
</comment>
<protein>
    <submittedName>
        <fullName evidence="3">Uncharacterized protein</fullName>
    </submittedName>
</protein>
<name>A0AAN8WSM9_HALRR</name>
<evidence type="ECO:0000313" key="4">
    <source>
        <dbReference type="Proteomes" id="UP001381693"/>
    </source>
</evidence>
<organism evidence="3 4">
    <name type="scientific">Halocaridina rubra</name>
    <name type="common">Hawaiian red shrimp</name>
    <dbReference type="NCBI Taxonomy" id="373956"/>
    <lineage>
        <taxon>Eukaryota</taxon>
        <taxon>Metazoa</taxon>
        <taxon>Ecdysozoa</taxon>
        <taxon>Arthropoda</taxon>
        <taxon>Crustacea</taxon>
        <taxon>Multicrustacea</taxon>
        <taxon>Malacostraca</taxon>
        <taxon>Eumalacostraca</taxon>
        <taxon>Eucarida</taxon>
        <taxon>Decapoda</taxon>
        <taxon>Pleocyemata</taxon>
        <taxon>Caridea</taxon>
        <taxon>Atyoidea</taxon>
        <taxon>Atyidae</taxon>
        <taxon>Halocaridina</taxon>
    </lineage>
</organism>
<feature type="region of interest" description="Disordered" evidence="2">
    <location>
        <begin position="154"/>
        <end position="175"/>
    </location>
</feature>
<feature type="coiled-coil region" evidence="1">
    <location>
        <begin position="103"/>
        <end position="130"/>
    </location>
</feature>